<dbReference type="PROSITE" id="PS50042">
    <property type="entry name" value="CNMP_BINDING_3"/>
    <property type="match status" value="1"/>
</dbReference>
<dbReference type="PANTHER" id="PTHR11635">
    <property type="entry name" value="CAMP-DEPENDENT PROTEIN KINASE REGULATORY CHAIN"/>
    <property type="match status" value="1"/>
</dbReference>
<protein>
    <recommendedName>
        <fullName evidence="2">Cyclic nucleotide-binding domain-containing protein</fullName>
    </recommendedName>
</protein>
<sequence length="245" mass="28258">MRMTSTKSRRRGGVSAEAMRDEEEWVPPSYPKSPEEKQQLRQVIESSHDSKLRMMFGNLSPKGLEKVVEAMFCKLLAKRETIIKYGDEGDNFYIVRKGSFDIFAFRKIRGAQAEEEDGGMVKVFEARQGFAFGEAALLYNAPRSATIIAREDSEVWCLERRAFRELVIRASEQKFKEYTEFLKHCDVLQELDVESRSPPSQRWWMRKTSRVRRSSFSKGGMTATCSSCCQGRLWPASPVRRAKSR</sequence>
<dbReference type="InterPro" id="IPR018488">
    <property type="entry name" value="cNMP-bd_CS"/>
</dbReference>
<dbReference type="GO" id="GO:0030552">
    <property type="term" value="F:cAMP binding"/>
    <property type="evidence" value="ECO:0007669"/>
    <property type="project" value="TreeGrafter"/>
</dbReference>
<dbReference type="SUPFAM" id="SSF51206">
    <property type="entry name" value="cAMP-binding domain-like"/>
    <property type="match status" value="1"/>
</dbReference>
<gene>
    <name evidence="3" type="ORF">EVOR1521_LOCUS17348</name>
</gene>
<dbReference type="InterPro" id="IPR050503">
    <property type="entry name" value="cAMP-dep_PK_reg_su-like"/>
</dbReference>
<dbReference type="PRINTS" id="PR00103">
    <property type="entry name" value="CAMPKINASE"/>
</dbReference>
<evidence type="ECO:0000259" key="2">
    <source>
        <dbReference type="PROSITE" id="PS50042"/>
    </source>
</evidence>
<dbReference type="GO" id="GO:0034236">
    <property type="term" value="F:protein kinase A catalytic subunit binding"/>
    <property type="evidence" value="ECO:0007669"/>
    <property type="project" value="TreeGrafter"/>
</dbReference>
<reference evidence="3" key="1">
    <citation type="submission" date="2023-08" db="EMBL/GenBank/DDBJ databases">
        <authorList>
            <person name="Chen Y."/>
            <person name="Shah S."/>
            <person name="Dougan E. K."/>
            <person name="Thang M."/>
            <person name="Chan C."/>
        </authorList>
    </citation>
    <scope>NUCLEOTIDE SEQUENCE</scope>
</reference>
<dbReference type="GO" id="GO:0005952">
    <property type="term" value="C:cAMP-dependent protein kinase complex"/>
    <property type="evidence" value="ECO:0007669"/>
    <property type="project" value="InterPro"/>
</dbReference>
<dbReference type="GO" id="GO:0004862">
    <property type="term" value="F:cAMP-dependent protein kinase inhibitor activity"/>
    <property type="evidence" value="ECO:0007669"/>
    <property type="project" value="TreeGrafter"/>
</dbReference>
<dbReference type="PROSITE" id="PS00889">
    <property type="entry name" value="CNMP_BINDING_2"/>
    <property type="match status" value="1"/>
</dbReference>
<dbReference type="Pfam" id="PF00027">
    <property type="entry name" value="cNMP_binding"/>
    <property type="match status" value="1"/>
</dbReference>
<evidence type="ECO:0000256" key="1">
    <source>
        <dbReference type="SAM" id="MobiDB-lite"/>
    </source>
</evidence>
<dbReference type="PROSITE" id="PS00888">
    <property type="entry name" value="CNMP_BINDING_1"/>
    <property type="match status" value="1"/>
</dbReference>
<dbReference type="CDD" id="cd00038">
    <property type="entry name" value="CAP_ED"/>
    <property type="match status" value="1"/>
</dbReference>
<accession>A0AA36ISP0</accession>
<comment type="caution">
    <text evidence="3">The sequence shown here is derived from an EMBL/GenBank/DDBJ whole genome shotgun (WGS) entry which is preliminary data.</text>
</comment>
<organism evidence="3 4">
    <name type="scientific">Effrenium voratum</name>
    <dbReference type="NCBI Taxonomy" id="2562239"/>
    <lineage>
        <taxon>Eukaryota</taxon>
        <taxon>Sar</taxon>
        <taxon>Alveolata</taxon>
        <taxon>Dinophyceae</taxon>
        <taxon>Suessiales</taxon>
        <taxon>Symbiodiniaceae</taxon>
        <taxon>Effrenium</taxon>
    </lineage>
</organism>
<dbReference type="EMBL" id="CAUJNA010002285">
    <property type="protein sequence ID" value="CAJ1392195.1"/>
    <property type="molecule type" value="Genomic_DNA"/>
</dbReference>
<feature type="region of interest" description="Disordered" evidence="1">
    <location>
        <begin position="1"/>
        <end position="38"/>
    </location>
</feature>
<dbReference type="Proteomes" id="UP001178507">
    <property type="component" value="Unassembled WGS sequence"/>
</dbReference>
<dbReference type="Gene3D" id="2.60.120.10">
    <property type="entry name" value="Jelly Rolls"/>
    <property type="match status" value="1"/>
</dbReference>
<dbReference type="InterPro" id="IPR018490">
    <property type="entry name" value="cNMP-bd_dom_sf"/>
</dbReference>
<evidence type="ECO:0000313" key="3">
    <source>
        <dbReference type="EMBL" id="CAJ1392195.1"/>
    </source>
</evidence>
<proteinExistence type="predicted"/>
<dbReference type="InterPro" id="IPR014710">
    <property type="entry name" value="RmlC-like_jellyroll"/>
</dbReference>
<dbReference type="InterPro" id="IPR000595">
    <property type="entry name" value="cNMP-bd_dom"/>
</dbReference>
<keyword evidence="4" id="KW-1185">Reference proteome</keyword>
<evidence type="ECO:0000313" key="4">
    <source>
        <dbReference type="Proteomes" id="UP001178507"/>
    </source>
</evidence>
<dbReference type="AlphaFoldDB" id="A0AA36ISP0"/>
<dbReference type="SMART" id="SM00100">
    <property type="entry name" value="cNMP"/>
    <property type="match status" value="1"/>
</dbReference>
<feature type="domain" description="Cyclic nucleotide-binding" evidence="2">
    <location>
        <begin position="55"/>
        <end position="184"/>
    </location>
</feature>
<name>A0AA36ISP0_9DINO</name>
<dbReference type="PANTHER" id="PTHR11635:SF152">
    <property type="entry name" value="CAMP-DEPENDENT PROTEIN KINASE TYPE I REGULATORY SUBUNIT-RELATED"/>
    <property type="match status" value="1"/>
</dbReference>
<dbReference type="GO" id="GO:0005829">
    <property type="term" value="C:cytosol"/>
    <property type="evidence" value="ECO:0007669"/>
    <property type="project" value="TreeGrafter"/>
</dbReference>